<reference evidence="4" key="1">
    <citation type="submission" date="2016-10" db="EMBL/GenBank/DDBJ databases">
        <authorList>
            <person name="Varghese N."/>
            <person name="Submissions S."/>
        </authorList>
    </citation>
    <scope>NUCLEOTIDE SEQUENCE [LARGE SCALE GENOMIC DNA]</scope>
    <source>
        <strain evidence="4">KPR-1</strain>
    </source>
</reference>
<evidence type="ECO:0000313" key="3">
    <source>
        <dbReference type="EMBL" id="SEA44229.1"/>
    </source>
</evidence>
<dbReference type="RefSeq" id="WP_176780745.1">
    <property type="nucleotide sequence ID" value="NZ_FNQV01000009.1"/>
</dbReference>
<dbReference type="Pfam" id="PF07179">
    <property type="entry name" value="SseB"/>
    <property type="match status" value="1"/>
</dbReference>
<protein>
    <submittedName>
        <fullName evidence="3">SseB protein N-terminal domain-containing protein</fullName>
    </submittedName>
</protein>
<proteinExistence type="predicted"/>
<sequence>MVEAHLPEGVAAPPPPTPKKFLRANPFSNDDGSCPPALAAALAAEERTIAVVAALATERILLPVVPHAHPGRTADGGVVEHANMKHDEDEVDNACESAKLVSVELADGRHAMPVFSSYDRMREWNSAARPVPTEAPRAALAAASEADGLMLLDPGSEHATLIPRPAAWALAQGREWIPAQRDPELGGLIARTLTGVPHLAGVRVEPGKTTEIRIVIALRPGLDAEQLRASLTEASERLKNNDDVRLRVESMELYPISLAEA</sequence>
<evidence type="ECO:0000313" key="4">
    <source>
        <dbReference type="Proteomes" id="UP000199288"/>
    </source>
</evidence>
<keyword evidence="4" id="KW-1185">Reference proteome</keyword>
<dbReference type="Proteomes" id="UP000199288">
    <property type="component" value="Unassembled WGS sequence"/>
</dbReference>
<organism evidence="3 4">
    <name type="scientific">Bowdeniella nasicola</name>
    <dbReference type="NCBI Taxonomy" id="208480"/>
    <lineage>
        <taxon>Bacteria</taxon>
        <taxon>Bacillati</taxon>
        <taxon>Actinomycetota</taxon>
        <taxon>Actinomycetes</taxon>
        <taxon>Actinomycetales</taxon>
        <taxon>Actinomycetaceae</taxon>
        <taxon>Bowdeniella</taxon>
    </lineage>
</organism>
<accession>A0A1H4B7X2</accession>
<feature type="region of interest" description="Disordered" evidence="1">
    <location>
        <begin position="1"/>
        <end position="28"/>
    </location>
</feature>
<gene>
    <name evidence="3" type="ORF">SAMN02910418_01601</name>
</gene>
<feature type="domain" description="SseB protein N-terminal" evidence="2">
    <location>
        <begin position="37"/>
        <end position="166"/>
    </location>
</feature>
<name>A0A1H4B7X2_9ACTO</name>
<evidence type="ECO:0000259" key="2">
    <source>
        <dbReference type="Pfam" id="PF07179"/>
    </source>
</evidence>
<evidence type="ECO:0000256" key="1">
    <source>
        <dbReference type="SAM" id="MobiDB-lite"/>
    </source>
</evidence>
<dbReference type="InterPro" id="IPR009839">
    <property type="entry name" value="SseB_N"/>
</dbReference>
<dbReference type="AlphaFoldDB" id="A0A1H4B7X2"/>
<dbReference type="EMBL" id="FNQV01000009">
    <property type="protein sequence ID" value="SEA44229.1"/>
    <property type="molecule type" value="Genomic_DNA"/>
</dbReference>